<evidence type="ECO:0000313" key="2">
    <source>
        <dbReference type="Proteomes" id="UP000324222"/>
    </source>
</evidence>
<protein>
    <submittedName>
        <fullName evidence="1">Uncharacterized protein</fullName>
    </submittedName>
</protein>
<proteinExistence type="predicted"/>
<sequence>MVLHLKRCVQFYYPHDGVGTAEMPMAADWCCQYNLLLPKTGHSQATTLNPSGMMSSNIAVLYMPAVSVSFNPIITTKIPPIT</sequence>
<organism evidence="1 2">
    <name type="scientific">Portunus trituberculatus</name>
    <name type="common">Swimming crab</name>
    <name type="synonym">Neptunus trituberculatus</name>
    <dbReference type="NCBI Taxonomy" id="210409"/>
    <lineage>
        <taxon>Eukaryota</taxon>
        <taxon>Metazoa</taxon>
        <taxon>Ecdysozoa</taxon>
        <taxon>Arthropoda</taxon>
        <taxon>Crustacea</taxon>
        <taxon>Multicrustacea</taxon>
        <taxon>Malacostraca</taxon>
        <taxon>Eumalacostraca</taxon>
        <taxon>Eucarida</taxon>
        <taxon>Decapoda</taxon>
        <taxon>Pleocyemata</taxon>
        <taxon>Brachyura</taxon>
        <taxon>Eubrachyura</taxon>
        <taxon>Portunoidea</taxon>
        <taxon>Portunidae</taxon>
        <taxon>Portuninae</taxon>
        <taxon>Portunus</taxon>
    </lineage>
</organism>
<gene>
    <name evidence="1" type="ORF">E2C01_031115</name>
</gene>
<dbReference type="EMBL" id="VSRR010003835">
    <property type="protein sequence ID" value="MPC37628.1"/>
    <property type="molecule type" value="Genomic_DNA"/>
</dbReference>
<evidence type="ECO:0000313" key="1">
    <source>
        <dbReference type="EMBL" id="MPC37628.1"/>
    </source>
</evidence>
<dbReference type="Proteomes" id="UP000324222">
    <property type="component" value="Unassembled WGS sequence"/>
</dbReference>
<dbReference type="AlphaFoldDB" id="A0A5B7EX86"/>
<reference evidence="1 2" key="1">
    <citation type="submission" date="2019-05" db="EMBL/GenBank/DDBJ databases">
        <title>Another draft genome of Portunus trituberculatus and its Hox gene families provides insights of decapod evolution.</title>
        <authorList>
            <person name="Jeong J.-H."/>
            <person name="Song I."/>
            <person name="Kim S."/>
            <person name="Choi T."/>
            <person name="Kim D."/>
            <person name="Ryu S."/>
            <person name="Kim W."/>
        </authorList>
    </citation>
    <scope>NUCLEOTIDE SEQUENCE [LARGE SCALE GENOMIC DNA]</scope>
    <source>
        <tissue evidence="1">Muscle</tissue>
    </source>
</reference>
<accession>A0A5B7EX86</accession>
<comment type="caution">
    <text evidence="1">The sequence shown here is derived from an EMBL/GenBank/DDBJ whole genome shotgun (WGS) entry which is preliminary data.</text>
</comment>
<keyword evidence="2" id="KW-1185">Reference proteome</keyword>
<name>A0A5B7EX86_PORTR</name>